<protein>
    <submittedName>
        <fullName evidence="2">Uncharacterized protein</fullName>
    </submittedName>
</protein>
<dbReference type="Proteomes" id="UP000007437">
    <property type="component" value="Chromosome"/>
</dbReference>
<feature type="compositionally biased region" description="Polar residues" evidence="1">
    <location>
        <begin position="24"/>
        <end position="59"/>
    </location>
</feature>
<feature type="region of interest" description="Disordered" evidence="1">
    <location>
        <begin position="332"/>
        <end position="351"/>
    </location>
</feature>
<dbReference type="AlphaFoldDB" id="E5APF2"/>
<evidence type="ECO:0000313" key="2">
    <source>
        <dbReference type="EMBL" id="CBW74484.1"/>
    </source>
</evidence>
<evidence type="ECO:0000313" key="3">
    <source>
        <dbReference type="Proteomes" id="UP000007437"/>
    </source>
</evidence>
<evidence type="ECO:0000256" key="1">
    <source>
        <dbReference type="SAM" id="MobiDB-lite"/>
    </source>
</evidence>
<feature type="compositionally biased region" description="Polar residues" evidence="1">
    <location>
        <begin position="337"/>
        <end position="351"/>
    </location>
</feature>
<organism evidence="2 3">
    <name type="scientific">Mycetohabitans rhizoxinica (strain DSM 19002 / CIP 109453 / HKI 454)</name>
    <name type="common">Paraburkholderia rhizoxinica</name>
    <dbReference type="NCBI Taxonomy" id="882378"/>
    <lineage>
        <taxon>Bacteria</taxon>
        <taxon>Pseudomonadati</taxon>
        <taxon>Pseudomonadota</taxon>
        <taxon>Betaproteobacteria</taxon>
        <taxon>Burkholderiales</taxon>
        <taxon>Burkholderiaceae</taxon>
        <taxon>Mycetohabitans</taxon>
    </lineage>
</organism>
<dbReference type="EMBL" id="FR687359">
    <property type="protein sequence ID" value="CBW74484.1"/>
    <property type="molecule type" value="Genomic_DNA"/>
</dbReference>
<reference evidence="2 3" key="1">
    <citation type="journal article" date="2011" name="J. Bacteriol.">
        <title>Complete genome sequence of Burkholderia rhizoxinica, an endosymbiont of Rhizopus microsporus.</title>
        <authorList>
            <person name="Lackner G."/>
            <person name="Moebius N."/>
            <person name="Partida-Martinez L."/>
            <person name="Hertweck C."/>
        </authorList>
    </citation>
    <scope>NUCLEOTIDE SEQUENCE [LARGE SCALE GENOMIC DNA]</scope>
    <source>
        <strain evidence="3">DSM 19002 / CIP 109453 / HKI 454</strain>
    </source>
</reference>
<gene>
    <name evidence="2" type="ordered locus">RBRH_01180</name>
</gene>
<accession>E5APF2</accession>
<name>E5APF2_MYCRK</name>
<dbReference type="KEGG" id="brh:RBRH_01180"/>
<sequence>MLACCVSQVNTLELKPFFGGASMDPSSSRISTPTVTYPPSIQTGSSSAPLHQTSQATRQVASGPLTNLAALSSRVREVAAETLSDVSAAMASCCPPPRPSSSSGSEGENRTQFFSLTPQDLLHADGTHPFFPYTENPLKSYQATRSNWTQAQHRTFSEEALRVAIDALARDETGELVDRNAFENISNLMCWNLPRYCAVKAGIIPQSEYDSMHVQTGSLDVISLNDKKVSSAEALKEVPRGDVIGFFDPNAPEERQLVHAMISMGEGKAIGCKNNCLPVTVGNTNAFLEEVDLHTQLLRQGRWTENGEVTQLADNGSVYKKLILTHRPLSEIGKIPTSEQPSGQASTSAQA</sequence>
<proteinExistence type="predicted"/>
<feature type="region of interest" description="Disordered" evidence="1">
    <location>
        <begin position="21"/>
        <end position="59"/>
    </location>
</feature>
<dbReference type="HOGENOM" id="CLU_932788_0_0_4"/>
<feature type="region of interest" description="Disordered" evidence="1">
    <location>
        <begin position="90"/>
        <end position="110"/>
    </location>
</feature>